<keyword evidence="1" id="KW-0812">Transmembrane</keyword>
<feature type="transmembrane region" description="Helical" evidence="1">
    <location>
        <begin position="66"/>
        <end position="86"/>
    </location>
</feature>
<feature type="transmembrane region" description="Helical" evidence="1">
    <location>
        <begin position="106"/>
        <end position="129"/>
    </location>
</feature>
<feature type="transmembrane region" description="Helical" evidence="1">
    <location>
        <begin position="9"/>
        <end position="26"/>
    </location>
</feature>
<dbReference type="EMBL" id="QGTL01000002">
    <property type="protein sequence ID" value="PWV79453.1"/>
    <property type="molecule type" value="Genomic_DNA"/>
</dbReference>
<comment type="caution">
    <text evidence="2">The sequence shown here is derived from an EMBL/GenBank/DDBJ whole genome shotgun (WGS) entry which is preliminary data.</text>
</comment>
<evidence type="ECO:0000313" key="2">
    <source>
        <dbReference type="EMBL" id="PWV79453.1"/>
    </source>
</evidence>
<reference evidence="2 3" key="1">
    <citation type="submission" date="2018-05" db="EMBL/GenBank/DDBJ databases">
        <title>Genomic Encyclopedia of Type Strains, Phase IV (KMG-IV): sequencing the most valuable type-strain genomes for metagenomic binning, comparative biology and taxonomic classification.</title>
        <authorList>
            <person name="Goeker M."/>
        </authorList>
    </citation>
    <scope>NUCLEOTIDE SEQUENCE [LARGE SCALE GENOMIC DNA]</scope>
    <source>
        <strain evidence="2 3">DSM 44717</strain>
    </source>
</reference>
<feature type="transmembrane region" description="Helical" evidence="1">
    <location>
        <begin position="38"/>
        <end position="59"/>
    </location>
</feature>
<protein>
    <submittedName>
        <fullName evidence="2">Uncharacterized protein</fullName>
    </submittedName>
</protein>
<dbReference type="Proteomes" id="UP000246410">
    <property type="component" value="Unassembled WGS sequence"/>
</dbReference>
<keyword evidence="1" id="KW-1133">Transmembrane helix</keyword>
<name>A0A317NWY2_9NOCA</name>
<organism evidence="2 3">
    <name type="scientific">Nocardia neocaledoniensis</name>
    <dbReference type="NCBI Taxonomy" id="236511"/>
    <lineage>
        <taxon>Bacteria</taxon>
        <taxon>Bacillati</taxon>
        <taxon>Actinomycetota</taxon>
        <taxon>Actinomycetes</taxon>
        <taxon>Mycobacteriales</taxon>
        <taxon>Nocardiaceae</taxon>
        <taxon>Nocardia</taxon>
    </lineage>
</organism>
<proteinExistence type="predicted"/>
<evidence type="ECO:0000256" key="1">
    <source>
        <dbReference type="SAM" id="Phobius"/>
    </source>
</evidence>
<evidence type="ECO:0000313" key="3">
    <source>
        <dbReference type="Proteomes" id="UP000246410"/>
    </source>
</evidence>
<accession>A0A317NWY2</accession>
<gene>
    <name evidence="2" type="ORF">DFR69_102516</name>
</gene>
<dbReference type="AlphaFoldDB" id="A0A317NWY2"/>
<sequence length="150" mass="15832">MTETATDSTLRVATGVFAVALLVHGADHLRRGMGVSSALVNTLGTLQLLFALLTVFLVFRRRPEAPLAATIVGFASAVGFTLVHVLPDWFGPLSDSFVAAPPEARVTGFSWFAALFEIAADLAIGIAGLRALRAARQRRAFELSAGAAPR</sequence>
<dbReference type="RefSeq" id="WP_110036576.1">
    <property type="nucleotide sequence ID" value="NZ_JBFAHU010000011.1"/>
</dbReference>
<keyword evidence="1" id="KW-0472">Membrane</keyword>
<keyword evidence="3" id="KW-1185">Reference proteome</keyword>